<comment type="function">
    <text evidence="7">Involved in the biosynthesis of the chorismate, which leads to the biosynthesis of aromatic amino acids. Catalyzes the reversible NADPH linked reduction of 3-dehydroshikimate (DHSA) to yield shikimate (SA).</text>
</comment>
<dbReference type="FunFam" id="3.40.50.10860:FF:000016">
    <property type="entry name" value="Shikimate dehydrogenase (NADP(+))"/>
    <property type="match status" value="1"/>
</dbReference>
<evidence type="ECO:0000256" key="3">
    <source>
        <dbReference type="ARBA" id="ARBA00022605"/>
    </source>
</evidence>
<protein>
    <recommendedName>
        <fullName evidence="2 7">Shikimate dehydrogenase (NADP(+))</fullName>
        <shortName evidence="7">SDH</shortName>
        <ecNumber evidence="2 7">1.1.1.25</ecNumber>
    </recommendedName>
</protein>
<dbReference type="GO" id="GO:0019632">
    <property type="term" value="P:shikimate metabolic process"/>
    <property type="evidence" value="ECO:0007669"/>
    <property type="project" value="InterPro"/>
</dbReference>
<dbReference type="EC" id="1.1.1.25" evidence="2 7"/>
<evidence type="ECO:0000256" key="1">
    <source>
        <dbReference type="ARBA" id="ARBA00004871"/>
    </source>
</evidence>
<dbReference type="CDD" id="cd01065">
    <property type="entry name" value="NAD_bind_Shikimate_DH"/>
    <property type="match status" value="1"/>
</dbReference>
<keyword evidence="6 7" id="KW-0057">Aromatic amino acid biosynthesis</keyword>
<evidence type="ECO:0000313" key="10">
    <source>
        <dbReference type="EMBL" id="MBP1951660.1"/>
    </source>
</evidence>
<dbReference type="Gene3D" id="3.40.50.10860">
    <property type="entry name" value="Leucine Dehydrogenase, chain A, domain 1"/>
    <property type="match status" value="1"/>
</dbReference>
<comment type="pathway">
    <text evidence="1 7">Metabolic intermediate biosynthesis; chorismate biosynthesis; chorismate from D-erythrose 4-phosphate and phosphoenolpyruvate: step 4/7.</text>
</comment>
<sequence length="264" mass="28982">MNYVVIGYPLSHTLSPLIHEANFKALNMNDSYQALEIAPESLETIKAVAAESELNGFNVTVPHKEEIMQYMDDIAPEAKKIGAVNTVHIVDGKYYGYNTDVTGYMKAFNSAFGQAERRVLILGAGGAAKAVHRAHADNGDDVTIVARRSDSFKTFKSDDFTAVLNTEFKGGTYDAVINATPLGLKGEDVFEIMNLDPAFINDKTAGMDLIYNPATTPFMTYFKQSENGLGMLVNQALDAFQIWTGETGSNHAVQEALLNYMEER</sequence>
<dbReference type="PANTHER" id="PTHR21089:SF1">
    <property type="entry name" value="BIFUNCTIONAL 3-DEHYDROQUINATE DEHYDRATASE_SHIKIMATE DEHYDROGENASE, CHLOROPLASTIC"/>
    <property type="match status" value="1"/>
</dbReference>
<keyword evidence="4 7" id="KW-0521">NADP</keyword>
<keyword evidence="13" id="KW-1185">Reference proteome</keyword>
<dbReference type="SUPFAM" id="SSF51735">
    <property type="entry name" value="NAD(P)-binding Rossmann-fold domains"/>
    <property type="match status" value="1"/>
</dbReference>
<dbReference type="InterPro" id="IPR011342">
    <property type="entry name" value="Shikimate_DH"/>
</dbReference>
<feature type="binding site" evidence="7">
    <location>
        <position position="209"/>
    </location>
    <ligand>
        <name>NADP(+)</name>
        <dbReference type="ChEBI" id="CHEBI:58349"/>
    </ligand>
</feature>
<feature type="binding site" evidence="7">
    <location>
        <begin position="123"/>
        <end position="127"/>
    </location>
    <ligand>
        <name>NADP(+)</name>
        <dbReference type="ChEBI" id="CHEBI:58349"/>
    </ligand>
</feature>
<dbReference type="InterPro" id="IPR046346">
    <property type="entry name" value="Aminoacid_DH-like_N_sf"/>
</dbReference>
<evidence type="ECO:0000259" key="9">
    <source>
        <dbReference type="Pfam" id="PF18317"/>
    </source>
</evidence>
<dbReference type="GO" id="GO:0005829">
    <property type="term" value="C:cytosol"/>
    <property type="evidence" value="ECO:0007669"/>
    <property type="project" value="TreeGrafter"/>
</dbReference>
<dbReference type="RefSeq" id="WP_231957149.1">
    <property type="nucleotide sequence ID" value="NZ_BMCN01000001.1"/>
</dbReference>
<feature type="binding site" evidence="7">
    <location>
        <position position="211"/>
    </location>
    <ligand>
        <name>shikimate</name>
        <dbReference type="ChEBI" id="CHEBI:36208"/>
    </ligand>
</feature>
<dbReference type="STRING" id="586411.SAMN05216187_10115"/>
<comment type="subunit">
    <text evidence="7">Homodimer.</text>
</comment>
<feature type="binding site" evidence="7">
    <location>
        <position position="85"/>
    </location>
    <ligand>
        <name>shikimate</name>
        <dbReference type="ChEBI" id="CHEBI:36208"/>
    </ligand>
</feature>
<dbReference type="EMBL" id="JAGGKN010000002">
    <property type="protein sequence ID" value="MBP1951660.1"/>
    <property type="molecule type" value="Genomic_DNA"/>
</dbReference>
<dbReference type="InterPro" id="IPR041121">
    <property type="entry name" value="SDH_C"/>
</dbReference>
<gene>
    <name evidence="7" type="primary">aroE</name>
    <name evidence="10" type="ORF">J2Z27_000695</name>
    <name evidence="11" type="ORF">SAMN05216187_10115</name>
</gene>
<dbReference type="Pfam" id="PF18317">
    <property type="entry name" value="SDH_C"/>
    <property type="match status" value="1"/>
</dbReference>
<feature type="binding site" evidence="7">
    <location>
        <begin position="13"/>
        <end position="15"/>
    </location>
    <ligand>
        <name>shikimate</name>
        <dbReference type="ChEBI" id="CHEBI:36208"/>
    </ligand>
</feature>
<feature type="binding site" evidence="7">
    <location>
        <position position="228"/>
    </location>
    <ligand>
        <name>NADP(+)</name>
        <dbReference type="ChEBI" id="CHEBI:58349"/>
    </ligand>
</feature>
<evidence type="ECO:0000313" key="11">
    <source>
        <dbReference type="EMBL" id="SDJ53717.1"/>
    </source>
</evidence>
<name>A0A1G8UJP9_9STAP</name>
<feature type="active site" description="Proton acceptor" evidence="7">
    <location>
        <position position="64"/>
    </location>
</feature>
<dbReference type="AlphaFoldDB" id="A0A1G8UJP9"/>
<dbReference type="HAMAP" id="MF_00222">
    <property type="entry name" value="Shikimate_DH_AroE"/>
    <property type="match status" value="1"/>
</dbReference>
<feature type="domain" description="Shikimate dehydrogenase substrate binding N-terminal" evidence="8">
    <location>
        <begin position="5"/>
        <end position="87"/>
    </location>
</feature>
<dbReference type="GO" id="GO:0009423">
    <property type="term" value="P:chorismate biosynthetic process"/>
    <property type="evidence" value="ECO:0007669"/>
    <property type="project" value="UniProtKB-UniRule"/>
</dbReference>
<dbReference type="GO" id="GO:0050661">
    <property type="term" value="F:NADP binding"/>
    <property type="evidence" value="ECO:0007669"/>
    <property type="project" value="InterPro"/>
</dbReference>
<proteinExistence type="inferred from homology"/>
<feature type="domain" description="SDH C-terminal" evidence="9">
    <location>
        <begin position="228"/>
        <end position="258"/>
    </location>
</feature>
<keyword evidence="5 7" id="KW-0560">Oxidoreductase</keyword>
<organism evidence="11 12">
    <name type="scientific">Jeotgalicoccus aerolatus</name>
    <dbReference type="NCBI Taxonomy" id="709510"/>
    <lineage>
        <taxon>Bacteria</taxon>
        <taxon>Bacillati</taxon>
        <taxon>Bacillota</taxon>
        <taxon>Bacilli</taxon>
        <taxon>Bacillales</taxon>
        <taxon>Staphylococcaceae</taxon>
        <taxon>Jeotgalicoccus</taxon>
    </lineage>
</organism>
<dbReference type="SUPFAM" id="SSF53223">
    <property type="entry name" value="Aminoacid dehydrogenase-like, N-terminal domain"/>
    <property type="match status" value="1"/>
</dbReference>
<dbReference type="GO" id="GO:0008652">
    <property type="term" value="P:amino acid biosynthetic process"/>
    <property type="evidence" value="ECO:0007669"/>
    <property type="project" value="UniProtKB-KW"/>
</dbReference>
<evidence type="ECO:0000256" key="4">
    <source>
        <dbReference type="ARBA" id="ARBA00022857"/>
    </source>
</evidence>
<dbReference type="Proteomes" id="UP001519348">
    <property type="component" value="Unassembled WGS sequence"/>
</dbReference>
<dbReference type="NCBIfam" id="TIGR00507">
    <property type="entry name" value="aroE"/>
    <property type="match status" value="1"/>
</dbReference>
<reference evidence="11" key="2">
    <citation type="submission" date="2016-10" db="EMBL/GenBank/DDBJ databases">
        <authorList>
            <person name="de Groot N.N."/>
        </authorList>
    </citation>
    <scope>NUCLEOTIDE SEQUENCE [LARGE SCALE GENOMIC DNA]</scope>
    <source>
        <strain evidence="11">CGMCC 1.8911</strain>
    </source>
</reference>
<reference evidence="10 13" key="3">
    <citation type="submission" date="2021-03" db="EMBL/GenBank/DDBJ databases">
        <title>Genomic Encyclopedia of Type Strains, Phase IV (KMG-IV): sequencing the most valuable type-strain genomes for metagenomic binning, comparative biology and taxonomic classification.</title>
        <authorList>
            <person name="Goeker M."/>
        </authorList>
    </citation>
    <scope>NUCLEOTIDE SEQUENCE [LARGE SCALE GENOMIC DNA]</scope>
    <source>
        <strain evidence="10 13">DSM 22420</strain>
    </source>
</reference>
<comment type="caution">
    <text evidence="7">Lacks conserved residue(s) required for the propagation of feature annotation.</text>
</comment>
<evidence type="ECO:0000313" key="12">
    <source>
        <dbReference type="Proteomes" id="UP000242700"/>
    </source>
</evidence>
<dbReference type="EMBL" id="FNFI01000001">
    <property type="protein sequence ID" value="SDJ53717.1"/>
    <property type="molecule type" value="Genomic_DNA"/>
</dbReference>
<dbReference type="Pfam" id="PF08501">
    <property type="entry name" value="Shikimate_dh_N"/>
    <property type="match status" value="1"/>
</dbReference>
<evidence type="ECO:0000313" key="13">
    <source>
        <dbReference type="Proteomes" id="UP001519348"/>
    </source>
</evidence>
<dbReference type="InterPro" id="IPR013708">
    <property type="entry name" value="Shikimate_DH-bd_N"/>
</dbReference>
<dbReference type="GO" id="GO:0004764">
    <property type="term" value="F:shikimate 3-dehydrogenase (NADP+) activity"/>
    <property type="evidence" value="ECO:0007669"/>
    <property type="project" value="UniProtKB-UniRule"/>
</dbReference>
<dbReference type="GO" id="GO:0009073">
    <property type="term" value="P:aromatic amino acid family biosynthetic process"/>
    <property type="evidence" value="ECO:0007669"/>
    <property type="project" value="UniProtKB-KW"/>
</dbReference>
<accession>A0A1G8UJP9</accession>
<dbReference type="PANTHER" id="PTHR21089">
    <property type="entry name" value="SHIKIMATE DEHYDROGENASE"/>
    <property type="match status" value="1"/>
</dbReference>
<reference evidence="12" key="1">
    <citation type="submission" date="2016-10" db="EMBL/GenBank/DDBJ databases">
        <authorList>
            <person name="Varghese N."/>
            <person name="Submissions S."/>
        </authorList>
    </citation>
    <scope>NUCLEOTIDE SEQUENCE [LARGE SCALE GENOMIC DNA]</scope>
    <source>
        <strain evidence="12">CGMCC 1.8911</strain>
    </source>
</reference>
<evidence type="ECO:0000256" key="2">
    <source>
        <dbReference type="ARBA" id="ARBA00012962"/>
    </source>
</evidence>
<feature type="binding site" evidence="7">
    <location>
        <position position="60"/>
    </location>
    <ligand>
        <name>shikimate</name>
        <dbReference type="ChEBI" id="CHEBI:36208"/>
    </ligand>
</feature>
<feature type="binding site" evidence="7">
    <location>
        <position position="100"/>
    </location>
    <ligand>
        <name>shikimate</name>
        <dbReference type="ChEBI" id="CHEBI:36208"/>
    </ligand>
</feature>
<evidence type="ECO:0000256" key="7">
    <source>
        <dbReference type="HAMAP-Rule" id="MF_00222"/>
    </source>
</evidence>
<evidence type="ECO:0000256" key="6">
    <source>
        <dbReference type="ARBA" id="ARBA00023141"/>
    </source>
</evidence>
<comment type="catalytic activity">
    <reaction evidence="7">
        <text>shikimate + NADP(+) = 3-dehydroshikimate + NADPH + H(+)</text>
        <dbReference type="Rhea" id="RHEA:17737"/>
        <dbReference type="ChEBI" id="CHEBI:15378"/>
        <dbReference type="ChEBI" id="CHEBI:16630"/>
        <dbReference type="ChEBI" id="CHEBI:36208"/>
        <dbReference type="ChEBI" id="CHEBI:57783"/>
        <dbReference type="ChEBI" id="CHEBI:58349"/>
        <dbReference type="EC" id="1.1.1.25"/>
    </reaction>
</comment>
<dbReference type="UniPathway" id="UPA00053">
    <property type="reaction ID" value="UER00087"/>
</dbReference>
<keyword evidence="3 7" id="KW-0028">Amino-acid biosynthesis</keyword>
<evidence type="ECO:0000259" key="8">
    <source>
        <dbReference type="Pfam" id="PF08501"/>
    </source>
</evidence>
<comment type="similarity">
    <text evidence="7">Belongs to the shikimate dehydrogenase family.</text>
</comment>
<feature type="binding site" evidence="7">
    <location>
        <position position="235"/>
    </location>
    <ligand>
        <name>shikimate</name>
        <dbReference type="ChEBI" id="CHEBI:36208"/>
    </ligand>
</feature>
<dbReference type="Proteomes" id="UP000242700">
    <property type="component" value="Unassembled WGS sequence"/>
</dbReference>
<evidence type="ECO:0000256" key="5">
    <source>
        <dbReference type="ARBA" id="ARBA00023002"/>
    </source>
</evidence>
<dbReference type="InterPro" id="IPR036291">
    <property type="entry name" value="NAD(P)-bd_dom_sf"/>
</dbReference>
<dbReference type="InterPro" id="IPR022893">
    <property type="entry name" value="Shikimate_DH_fam"/>
</dbReference>
<dbReference type="Gene3D" id="3.40.50.720">
    <property type="entry name" value="NAD(P)-binding Rossmann-like Domain"/>
    <property type="match status" value="1"/>
</dbReference>